<evidence type="ECO:0000313" key="2">
    <source>
        <dbReference type="Proteomes" id="UP000204657"/>
    </source>
</evidence>
<gene>
    <name evidence="1" type="primary">cef</name>
</gene>
<evidence type="ECO:0000313" key="1">
    <source>
        <dbReference type="EMBL" id="BAQ22662.1"/>
    </source>
</evidence>
<dbReference type="RefSeq" id="YP_009190170.1">
    <property type="nucleotide sequence ID" value="NC_028683.1"/>
</dbReference>
<accession>A0A0B6VKT9</accession>
<reference evidence="1 2" key="1">
    <citation type="submission" date="2015-02" db="EMBL/GenBank/DDBJ databases">
        <title>Complete genome sequences of Edwardsiella bacteriophages, PEi20 and PEi26.</title>
        <authorList>
            <person name="Yasuike M."/>
            <person name="Nishiki I."/>
            <person name="Iwasaki Y."/>
            <person name="Nakamura Y."/>
            <person name="Fujiwara A."/>
            <person name="Hassan E.S."/>
            <person name="Mahmoud M.M."/>
            <person name="Kawato Y."/>
            <person name="Nagai S."/>
            <person name="Kobayashi T."/>
            <person name="Ototake M."/>
            <person name="Nakai T."/>
        </authorList>
    </citation>
    <scope>NUCLEOTIDE SEQUENCE [LARGE SCALE GENOMIC DNA]</scope>
</reference>
<organism evidence="1 2">
    <name type="scientific">Edwardsiella phage PEi20</name>
    <dbReference type="NCBI Taxonomy" id="1608310"/>
    <lineage>
        <taxon>Viruses</taxon>
        <taxon>Duplodnaviria</taxon>
        <taxon>Heunggongvirae</taxon>
        <taxon>Uroviricota</taxon>
        <taxon>Caudoviricetes</taxon>
        <taxon>Pantevenvirales</taxon>
        <taxon>Straboviridae</taxon>
        <taxon>Tevenvirinae</taxon>
        <taxon>Kanagawavirus</taxon>
        <taxon>Kanagawavirus pei20</taxon>
    </lineage>
</organism>
<dbReference type="KEGG" id="vg:26519100"/>
<dbReference type="InterPro" id="IPR056952">
    <property type="entry name" value="T4_Cef"/>
</dbReference>
<dbReference type="GeneID" id="26519100"/>
<name>A0A0B6VKT9_9CAUD</name>
<protein>
    <submittedName>
        <fullName evidence="1">Modifier of suppressor tRNAs</fullName>
    </submittedName>
</protein>
<sequence>MKTIETTTSNRDAFEDVLFSNELVVVQKDWSDHLSHTQVVYVYEKVGDTLPIYGIFREITEDGTSYWKEVYNA</sequence>
<proteinExistence type="predicted"/>
<dbReference type="Proteomes" id="UP000204657">
    <property type="component" value="Segment"/>
</dbReference>
<keyword evidence="2" id="KW-1185">Reference proteome</keyword>
<dbReference type="EMBL" id="AP014714">
    <property type="protein sequence ID" value="BAQ22662.1"/>
    <property type="molecule type" value="Genomic_DNA"/>
</dbReference>
<dbReference type="Pfam" id="PF24050">
    <property type="entry name" value="T4_Cef"/>
    <property type="match status" value="1"/>
</dbReference>
<dbReference type="OrthoDB" id="20741at10239"/>